<dbReference type="PROSITE" id="PS00141">
    <property type="entry name" value="ASP_PROTEASE"/>
    <property type="match status" value="1"/>
</dbReference>
<dbReference type="EMBL" id="LUEZ02000044">
    <property type="protein sequence ID" value="RDB24442.1"/>
    <property type="molecule type" value="Genomic_DNA"/>
</dbReference>
<feature type="region of interest" description="Disordered" evidence="2">
    <location>
        <begin position="355"/>
        <end position="466"/>
    </location>
</feature>
<feature type="region of interest" description="Disordered" evidence="2">
    <location>
        <begin position="695"/>
        <end position="733"/>
    </location>
</feature>
<evidence type="ECO:0000313" key="5">
    <source>
        <dbReference type="Proteomes" id="UP000076154"/>
    </source>
</evidence>
<reference evidence="4" key="1">
    <citation type="submission" date="2018-04" db="EMBL/GenBank/DDBJ databases">
        <title>Whole genome sequencing of Hypsizygus marmoreus.</title>
        <authorList>
            <person name="Choi I.-G."/>
            <person name="Min B."/>
            <person name="Kim J.-G."/>
            <person name="Kim S."/>
            <person name="Oh Y.-L."/>
            <person name="Kong W.-S."/>
            <person name="Park H."/>
            <person name="Jeong J."/>
            <person name="Song E.-S."/>
        </authorList>
    </citation>
    <scope>NUCLEOTIDE SEQUENCE [LARGE SCALE GENOMIC DNA]</scope>
    <source>
        <strain evidence="4">51987-8</strain>
    </source>
</reference>
<protein>
    <recommendedName>
        <fullName evidence="3">DUF4100 domain-containing protein</fullName>
    </recommendedName>
</protein>
<feature type="region of interest" description="Disordered" evidence="2">
    <location>
        <begin position="1"/>
        <end position="21"/>
    </location>
</feature>
<dbReference type="Gene3D" id="2.40.70.10">
    <property type="entry name" value="Acid Proteases"/>
    <property type="match status" value="1"/>
</dbReference>
<keyword evidence="1" id="KW-0378">Hydrolase</keyword>
<keyword evidence="1" id="KW-0064">Aspartyl protease</keyword>
<dbReference type="AlphaFoldDB" id="A0A369JSX4"/>
<dbReference type="GO" id="GO:0004190">
    <property type="term" value="F:aspartic-type endopeptidase activity"/>
    <property type="evidence" value="ECO:0007669"/>
    <property type="project" value="UniProtKB-KW"/>
</dbReference>
<evidence type="ECO:0000313" key="4">
    <source>
        <dbReference type="EMBL" id="RDB24442.1"/>
    </source>
</evidence>
<dbReference type="InterPro" id="IPR001969">
    <property type="entry name" value="Aspartic_peptidase_AS"/>
</dbReference>
<dbReference type="Pfam" id="PF13650">
    <property type="entry name" value="Asp_protease_2"/>
    <property type="match status" value="1"/>
</dbReference>
<dbReference type="InterPro" id="IPR025165">
    <property type="entry name" value="DUF4100"/>
</dbReference>
<name>A0A369JSX4_HYPMA</name>
<sequence>MATPTNTFKLPARGHSSAPQFDGKPTALKRYFEDVTLLAESGSLVGKEIIKIALRYVGPDEEDLWSPSAKEADEDWETFKKAITKLYPGAEDDRKYGVTDLERLSEEQSAIKMVTRADLGAYHRKFIQIASTFLRGFNLSFRTAVRERLKQVKIDHHPDDLYDLQDIYDAASFILAAPPVEFAFPMQDRTVKRETFDMSTVEAAIQKAIASSFTTFQTSMQSMTQRVDQGPRMNPTMNSNNMPAFTCIFCLDPGHGIRVCPRLDDYIRLGRCIRDADGRASLPNNMGIPRYLLGRCLMEKIDNYWKTVEIAAKADNPRDIPPHITSNLYEIATDAQIPSDIANYHYQSAYIEDASDEDDGPVSILKNEGSTKGKGKKVVFDGIDVPARPYTGVPRKPIEPTAIEVPNETPHRQTAPTAVNGTRSPQAAPGSSSQTVPRGAPTNAKNTPPQRSEYANQPGGYSIPPRSSIPMVSAPFNAPQFRYVCPVEDPNLIAGLIQKALSGNINITQRELLAASPEVWKQIKELTTTKRLPNIQEAGQEVVSALTMLQKIGPNELPEQGAIMQLQTMVSALVSDRENLVVASDFEKLRALDLVLEDSVNVECILDSGSQIVALRKEIWEQLGAPVRSDLIMTMESANGTTDNTMGVIRNLKIAVGGHEFFVQCQVIKEAGYDMLIGRPFFTLTESVTKDFENGDQHLTMHDPNTGKTITVATKERTNKHPGKKPLTQKDFP</sequence>
<comment type="caution">
    <text evidence="4">The sequence shown here is derived from an EMBL/GenBank/DDBJ whole genome shotgun (WGS) entry which is preliminary data.</text>
</comment>
<dbReference type="InParanoid" id="A0A369JSX4"/>
<keyword evidence="5" id="KW-1185">Reference proteome</keyword>
<organism evidence="4 5">
    <name type="scientific">Hypsizygus marmoreus</name>
    <name type="common">White beech mushroom</name>
    <name type="synonym">Agaricus marmoreus</name>
    <dbReference type="NCBI Taxonomy" id="39966"/>
    <lineage>
        <taxon>Eukaryota</taxon>
        <taxon>Fungi</taxon>
        <taxon>Dikarya</taxon>
        <taxon>Basidiomycota</taxon>
        <taxon>Agaricomycotina</taxon>
        <taxon>Agaricomycetes</taxon>
        <taxon>Agaricomycetidae</taxon>
        <taxon>Agaricales</taxon>
        <taxon>Tricholomatineae</taxon>
        <taxon>Lyophyllaceae</taxon>
        <taxon>Hypsizygus</taxon>
    </lineage>
</organism>
<dbReference type="Pfam" id="PF13352">
    <property type="entry name" value="DUF4100"/>
    <property type="match status" value="1"/>
</dbReference>
<dbReference type="GO" id="GO:0006508">
    <property type="term" value="P:proteolysis"/>
    <property type="evidence" value="ECO:0007669"/>
    <property type="project" value="InterPro"/>
</dbReference>
<proteinExistence type="predicted"/>
<dbReference type="Proteomes" id="UP000076154">
    <property type="component" value="Unassembled WGS sequence"/>
</dbReference>
<dbReference type="InterPro" id="IPR021109">
    <property type="entry name" value="Peptidase_aspartic_dom_sf"/>
</dbReference>
<evidence type="ECO:0000259" key="3">
    <source>
        <dbReference type="Pfam" id="PF13352"/>
    </source>
</evidence>
<evidence type="ECO:0000256" key="2">
    <source>
        <dbReference type="SAM" id="MobiDB-lite"/>
    </source>
</evidence>
<accession>A0A369JSX4</accession>
<feature type="compositionally biased region" description="Polar residues" evidence="2">
    <location>
        <begin position="443"/>
        <end position="455"/>
    </location>
</feature>
<gene>
    <name evidence="4" type="ORF">Hypma_008417</name>
</gene>
<keyword evidence="1" id="KW-0645">Protease</keyword>
<dbReference type="SUPFAM" id="SSF50630">
    <property type="entry name" value="Acid proteases"/>
    <property type="match status" value="1"/>
</dbReference>
<feature type="domain" description="DUF4100" evidence="3">
    <location>
        <begin position="316"/>
        <end position="531"/>
    </location>
</feature>
<dbReference type="STRING" id="39966.A0A369JSX4"/>
<evidence type="ECO:0000256" key="1">
    <source>
        <dbReference type="ARBA" id="ARBA00022750"/>
    </source>
</evidence>
<dbReference type="OrthoDB" id="5596707at2759"/>
<feature type="compositionally biased region" description="Polar residues" evidence="2">
    <location>
        <begin position="412"/>
        <end position="436"/>
    </location>
</feature>
<dbReference type="CDD" id="cd00303">
    <property type="entry name" value="retropepsin_like"/>
    <property type="match status" value="1"/>
</dbReference>